<dbReference type="SUPFAM" id="SSF51182">
    <property type="entry name" value="RmlC-like cupins"/>
    <property type="match status" value="1"/>
</dbReference>
<reference evidence="2" key="1">
    <citation type="submission" date="2022-06" db="EMBL/GenBank/DDBJ databases">
        <title>Gracilimonas sp. CAU 1638 isolated from sea sediment.</title>
        <authorList>
            <person name="Kim W."/>
        </authorList>
    </citation>
    <scope>NUCLEOTIDE SEQUENCE</scope>
    <source>
        <strain evidence="2">CAU 1638</strain>
    </source>
</reference>
<protein>
    <submittedName>
        <fullName evidence="2">Cupin domain-containing protein</fullName>
    </submittedName>
</protein>
<proteinExistence type="predicted"/>
<dbReference type="InterPro" id="IPR011051">
    <property type="entry name" value="RmlC_Cupin_sf"/>
</dbReference>
<dbReference type="Proteomes" id="UP001139125">
    <property type="component" value="Unassembled WGS sequence"/>
</dbReference>
<sequence length="123" mass="14253">MKLPVNLADKFKLFDEYWTPKIVGELNDQYIKLAKLKGEFVWHSHDHEDELFYIVKGQLKLKFRGNKEVILKEGEMHIVPAGVEHFPVAEQECWVMLMEPKSTLHTGSTKAEGSVAVDDQEWI</sequence>
<accession>A0A9X2L5F4</accession>
<feature type="domain" description="Cupin type-2" evidence="1">
    <location>
        <begin position="38"/>
        <end position="89"/>
    </location>
</feature>
<dbReference type="RefSeq" id="WP_255135541.1">
    <property type="nucleotide sequence ID" value="NZ_JANDBC010000003.1"/>
</dbReference>
<organism evidence="2 3">
    <name type="scientific">Gracilimonas sediminicola</name>
    <dbReference type="NCBI Taxonomy" id="2952158"/>
    <lineage>
        <taxon>Bacteria</taxon>
        <taxon>Pseudomonadati</taxon>
        <taxon>Balneolota</taxon>
        <taxon>Balneolia</taxon>
        <taxon>Balneolales</taxon>
        <taxon>Balneolaceae</taxon>
        <taxon>Gracilimonas</taxon>
    </lineage>
</organism>
<dbReference type="EMBL" id="JANDBC010000003">
    <property type="protein sequence ID" value="MCP9292644.1"/>
    <property type="molecule type" value="Genomic_DNA"/>
</dbReference>
<gene>
    <name evidence="2" type="ORF">NM125_13730</name>
</gene>
<dbReference type="InterPro" id="IPR052044">
    <property type="entry name" value="PKS_Associated_Protein"/>
</dbReference>
<dbReference type="InterPro" id="IPR013096">
    <property type="entry name" value="Cupin_2"/>
</dbReference>
<dbReference type="PANTHER" id="PTHR36114">
    <property type="entry name" value="16.7 KDA PROTEIN IN WHIE LOCUS"/>
    <property type="match status" value="1"/>
</dbReference>
<evidence type="ECO:0000313" key="3">
    <source>
        <dbReference type="Proteomes" id="UP001139125"/>
    </source>
</evidence>
<dbReference type="PANTHER" id="PTHR36114:SF1">
    <property type="entry name" value="16.7 KDA PROTEIN IN WHIE LOCUS"/>
    <property type="match status" value="1"/>
</dbReference>
<comment type="caution">
    <text evidence="2">The sequence shown here is derived from an EMBL/GenBank/DDBJ whole genome shotgun (WGS) entry which is preliminary data.</text>
</comment>
<dbReference type="Gene3D" id="2.60.120.10">
    <property type="entry name" value="Jelly Rolls"/>
    <property type="match status" value="1"/>
</dbReference>
<dbReference type="Pfam" id="PF07883">
    <property type="entry name" value="Cupin_2"/>
    <property type="match status" value="1"/>
</dbReference>
<evidence type="ECO:0000259" key="1">
    <source>
        <dbReference type="Pfam" id="PF07883"/>
    </source>
</evidence>
<dbReference type="InterPro" id="IPR014710">
    <property type="entry name" value="RmlC-like_jellyroll"/>
</dbReference>
<evidence type="ECO:0000313" key="2">
    <source>
        <dbReference type="EMBL" id="MCP9292644.1"/>
    </source>
</evidence>
<dbReference type="CDD" id="cd02226">
    <property type="entry name" value="cupin_YdbB-like"/>
    <property type="match status" value="1"/>
</dbReference>
<dbReference type="AlphaFoldDB" id="A0A9X2L5F4"/>
<name>A0A9X2L5F4_9BACT</name>
<keyword evidence="3" id="KW-1185">Reference proteome</keyword>